<keyword evidence="3" id="KW-1185">Reference proteome</keyword>
<dbReference type="AlphaFoldDB" id="A0A409WTP1"/>
<comment type="caution">
    <text evidence="2">The sequence shown here is derived from an EMBL/GenBank/DDBJ whole genome shotgun (WGS) entry which is preliminary data.</text>
</comment>
<reference evidence="2 3" key="1">
    <citation type="journal article" date="2018" name="Evol. Lett.">
        <title>Horizontal gene cluster transfer increased hallucinogenic mushroom diversity.</title>
        <authorList>
            <person name="Reynolds H.T."/>
            <person name="Vijayakumar V."/>
            <person name="Gluck-Thaler E."/>
            <person name="Korotkin H.B."/>
            <person name="Matheny P.B."/>
            <person name="Slot J.C."/>
        </authorList>
    </citation>
    <scope>NUCLEOTIDE SEQUENCE [LARGE SCALE GENOMIC DNA]</scope>
    <source>
        <strain evidence="2 3">2629</strain>
    </source>
</reference>
<sequence>MLQSQNNNNNVQGMNIDSFRIPRDRMVPYGGPGPVIPRQSANPNGGGVGFPQTKPGRGANGAAMGGSANAAANASAAARSYFGYGSASASAMSNLYNSFQGSLNEEDMQASSHALASVFANMPWMTFSIVAKPDIGRFSQDENLRGIVAQITKLAVNCCWAKVARK</sequence>
<evidence type="ECO:0000313" key="3">
    <source>
        <dbReference type="Proteomes" id="UP000284842"/>
    </source>
</evidence>
<feature type="region of interest" description="Disordered" evidence="1">
    <location>
        <begin position="37"/>
        <end position="65"/>
    </location>
</feature>
<name>A0A409WTP1_9AGAR</name>
<evidence type="ECO:0000256" key="1">
    <source>
        <dbReference type="SAM" id="MobiDB-lite"/>
    </source>
</evidence>
<dbReference type="EMBL" id="NHTK01005226">
    <property type="protein sequence ID" value="PPQ81893.1"/>
    <property type="molecule type" value="Genomic_DNA"/>
</dbReference>
<evidence type="ECO:0000313" key="2">
    <source>
        <dbReference type="EMBL" id="PPQ81893.1"/>
    </source>
</evidence>
<organism evidence="2 3">
    <name type="scientific">Panaeolus cyanescens</name>
    <dbReference type="NCBI Taxonomy" id="181874"/>
    <lineage>
        <taxon>Eukaryota</taxon>
        <taxon>Fungi</taxon>
        <taxon>Dikarya</taxon>
        <taxon>Basidiomycota</taxon>
        <taxon>Agaricomycotina</taxon>
        <taxon>Agaricomycetes</taxon>
        <taxon>Agaricomycetidae</taxon>
        <taxon>Agaricales</taxon>
        <taxon>Agaricineae</taxon>
        <taxon>Galeropsidaceae</taxon>
        <taxon>Panaeolus</taxon>
    </lineage>
</organism>
<accession>A0A409WTP1</accession>
<proteinExistence type="predicted"/>
<dbReference type="Proteomes" id="UP000284842">
    <property type="component" value="Unassembled WGS sequence"/>
</dbReference>
<dbReference type="InParanoid" id="A0A409WTP1"/>
<gene>
    <name evidence="2" type="ORF">CVT24_009276</name>
</gene>
<feature type="compositionally biased region" description="Low complexity" evidence="1">
    <location>
        <begin position="56"/>
        <end position="65"/>
    </location>
</feature>
<protein>
    <submittedName>
        <fullName evidence="2">Uncharacterized protein</fullName>
    </submittedName>
</protein>